<dbReference type="GO" id="GO:0071555">
    <property type="term" value="P:cell wall organization"/>
    <property type="evidence" value="ECO:0007669"/>
    <property type="project" value="UniProtKB-KW"/>
</dbReference>
<evidence type="ECO:0000256" key="5">
    <source>
        <dbReference type="ARBA" id="ARBA00022984"/>
    </source>
</evidence>
<gene>
    <name evidence="12" type="primary">dacC</name>
    <name evidence="12" type="ordered locus">LMM7_2932</name>
</gene>
<dbReference type="InterPro" id="IPR001967">
    <property type="entry name" value="Peptidase_S11_N"/>
</dbReference>
<keyword evidence="2 10" id="KW-0732">Signal</keyword>
<dbReference type="PANTHER" id="PTHR21581:SF11">
    <property type="entry name" value="D-ALANYL-D-ALANINE CARBOXYPEPTIDASE DACA"/>
    <property type="match status" value="1"/>
</dbReference>
<feature type="active site" evidence="7">
    <location>
        <position position="118"/>
    </location>
</feature>
<evidence type="ECO:0000256" key="7">
    <source>
        <dbReference type="PIRSR" id="PIRSR618044-1"/>
    </source>
</evidence>
<evidence type="ECO:0000256" key="8">
    <source>
        <dbReference type="PIRSR" id="PIRSR618044-2"/>
    </source>
</evidence>
<keyword evidence="4" id="KW-0133">Cell shape</keyword>
<dbReference type="HOGENOM" id="CLU_027070_1_2_9"/>
<organism evidence="12 13">
    <name type="scientific">Listeria monocytogenes serotype 4a (strain M7)</name>
    <dbReference type="NCBI Taxonomy" id="1030009"/>
    <lineage>
        <taxon>Bacteria</taxon>
        <taxon>Bacillati</taxon>
        <taxon>Bacillota</taxon>
        <taxon>Bacilli</taxon>
        <taxon>Bacillales</taxon>
        <taxon>Listeriaceae</taxon>
        <taxon>Listeria</taxon>
    </lineage>
</organism>
<dbReference type="RefSeq" id="WP_012582263.1">
    <property type="nucleotide sequence ID" value="NC_017537.1"/>
</dbReference>
<evidence type="ECO:0000256" key="10">
    <source>
        <dbReference type="SAM" id="SignalP"/>
    </source>
</evidence>
<reference evidence="12 13" key="1">
    <citation type="journal article" date="2011" name="J. Bacteriol.">
        <title>Genome sequence of the nonpathogenic Listeria monocytogenes serovar 4a strain M7.</title>
        <authorList>
            <person name="Chen J."/>
            <person name="Xia Y."/>
            <person name="Cheng C."/>
            <person name="Fang C."/>
            <person name="Shan Y."/>
            <person name="Jin G."/>
            <person name="Fang W."/>
        </authorList>
    </citation>
    <scope>NUCLEOTIDE SEQUENCE [LARGE SCALE GENOMIC DNA]</scope>
    <source>
        <strain evidence="12 13">M7</strain>
    </source>
</reference>
<keyword evidence="5" id="KW-0573">Peptidoglycan synthesis</keyword>
<evidence type="ECO:0000256" key="4">
    <source>
        <dbReference type="ARBA" id="ARBA00022960"/>
    </source>
</evidence>
<feature type="binding site" evidence="8">
    <location>
        <position position="222"/>
    </location>
    <ligand>
        <name>substrate</name>
    </ligand>
</feature>
<dbReference type="PANTHER" id="PTHR21581">
    <property type="entry name" value="D-ALANYL-D-ALANINE CARBOXYPEPTIDASE"/>
    <property type="match status" value="1"/>
</dbReference>
<dbReference type="EMBL" id="CP002816">
    <property type="protein sequence ID" value="AEH93937.1"/>
    <property type="molecule type" value="Genomic_DNA"/>
</dbReference>
<comment type="similarity">
    <text evidence="1 9">Belongs to the peptidase S11 family.</text>
</comment>
<evidence type="ECO:0000313" key="12">
    <source>
        <dbReference type="EMBL" id="AEH93937.1"/>
    </source>
</evidence>
<feature type="active site" description="Acyl-ester intermediate" evidence="7">
    <location>
        <position position="58"/>
    </location>
</feature>
<accession>A0A0E0UZR6</accession>
<dbReference type="InterPro" id="IPR018044">
    <property type="entry name" value="Peptidase_S11"/>
</dbReference>
<dbReference type="GO" id="GO:0008360">
    <property type="term" value="P:regulation of cell shape"/>
    <property type="evidence" value="ECO:0007669"/>
    <property type="project" value="UniProtKB-KW"/>
</dbReference>
<name>A0A0E0UZR6_LISMM</name>
<evidence type="ECO:0000256" key="2">
    <source>
        <dbReference type="ARBA" id="ARBA00022729"/>
    </source>
</evidence>
<dbReference type="GO" id="GO:0009002">
    <property type="term" value="F:serine-type D-Ala-D-Ala carboxypeptidase activity"/>
    <property type="evidence" value="ECO:0007669"/>
    <property type="project" value="InterPro"/>
</dbReference>
<evidence type="ECO:0000256" key="9">
    <source>
        <dbReference type="RuleBase" id="RU004016"/>
    </source>
</evidence>
<keyword evidence="6" id="KW-0961">Cell wall biogenesis/degradation</keyword>
<dbReference type="SUPFAM" id="SSF56601">
    <property type="entry name" value="beta-lactamase/transpeptidase-like"/>
    <property type="match status" value="1"/>
</dbReference>
<feature type="chain" id="PRO_5038456681" evidence="10">
    <location>
        <begin position="24"/>
        <end position="272"/>
    </location>
</feature>
<feature type="active site" description="Proton acceptor" evidence="7">
    <location>
        <position position="61"/>
    </location>
</feature>
<feature type="domain" description="Peptidase S11 D-alanyl-D-alanine carboxypeptidase A N-terminal" evidence="11">
    <location>
        <begin position="24"/>
        <end position="252"/>
    </location>
</feature>
<dbReference type="KEGG" id="lmq:LMM7_2932"/>
<evidence type="ECO:0000256" key="1">
    <source>
        <dbReference type="ARBA" id="ARBA00007164"/>
    </source>
</evidence>
<dbReference type="Proteomes" id="UP000000486">
    <property type="component" value="Chromosome"/>
</dbReference>
<dbReference type="AlphaFoldDB" id="A0A0E0UZR6"/>
<sequence length="272" mass="29548">MKIHKLTWVLLMGLLLLSSCSTKQPNLYLSANAAAVYSVENGKPLYEQNADKVMPIASLSKLMTAFLILEAVDNNELSWDETLDLVRLDDPSAVSLYAITQKRTWSVRDLYNAMLTMSANDAAETLGDRLDGADFPKEMNRQATKLGMSSRTNFVSASGLDVDGKTAVSTTKDLFLLSSKLISTHPEVLETTSKPTVTTDEGAKLESTNDLLGSIQGLDGLKTGFTDEAGYCFIGTAERGGKRVISIVLDAGTAEKRFKDTEKLMEVGFKGL</sequence>
<protein>
    <submittedName>
        <fullName evidence="12">Putative D-alanyl-D-alanine carboxypeptidase</fullName>
    </submittedName>
</protein>
<evidence type="ECO:0000256" key="3">
    <source>
        <dbReference type="ARBA" id="ARBA00022801"/>
    </source>
</evidence>
<proteinExistence type="inferred from homology"/>
<dbReference type="Pfam" id="PF00768">
    <property type="entry name" value="Peptidase_S11"/>
    <property type="match status" value="1"/>
</dbReference>
<dbReference type="InterPro" id="IPR012338">
    <property type="entry name" value="Beta-lactam/transpept-like"/>
</dbReference>
<dbReference type="PATRIC" id="fig|1030009.3.peg.2921"/>
<keyword evidence="12" id="KW-0645">Protease</keyword>
<dbReference type="PRINTS" id="PR00725">
    <property type="entry name" value="DADACBPTASE1"/>
</dbReference>
<evidence type="ECO:0000313" key="13">
    <source>
        <dbReference type="Proteomes" id="UP000000486"/>
    </source>
</evidence>
<dbReference type="Gene3D" id="3.40.710.10">
    <property type="entry name" value="DD-peptidase/beta-lactamase superfamily"/>
    <property type="match status" value="1"/>
</dbReference>
<dbReference type="PROSITE" id="PS51257">
    <property type="entry name" value="PROKAR_LIPOPROTEIN"/>
    <property type="match status" value="1"/>
</dbReference>
<keyword evidence="3" id="KW-0378">Hydrolase</keyword>
<dbReference type="GO" id="GO:0006508">
    <property type="term" value="P:proteolysis"/>
    <property type="evidence" value="ECO:0007669"/>
    <property type="project" value="InterPro"/>
</dbReference>
<evidence type="ECO:0000256" key="6">
    <source>
        <dbReference type="ARBA" id="ARBA00023316"/>
    </source>
</evidence>
<feature type="signal peptide" evidence="10">
    <location>
        <begin position="1"/>
        <end position="23"/>
    </location>
</feature>
<evidence type="ECO:0000259" key="11">
    <source>
        <dbReference type="Pfam" id="PF00768"/>
    </source>
</evidence>
<keyword evidence="12" id="KW-0121">Carboxypeptidase</keyword>
<dbReference type="GO" id="GO:0009252">
    <property type="term" value="P:peptidoglycan biosynthetic process"/>
    <property type="evidence" value="ECO:0007669"/>
    <property type="project" value="UniProtKB-KW"/>
</dbReference>